<sequence>MGLYILTGSNQFNLKRGITESLAGRLAYIHLLPFSVGELSSAGVLVDDPFRVMVKGQYPPLYDRDVDPQDWYQAYIETYIERDVGSLVNPGNKLAFKKFISLCALRSGQLLVLSALAQECEVSIPTISSWLSILESSFLVYLMEPFCSNLGKRLTKTPKLFFLDSGLLCHLLRIHTREELILSP</sequence>
<feature type="domain" description="AAA" evidence="1">
    <location>
        <begin position="4"/>
        <end position="39"/>
    </location>
</feature>
<evidence type="ECO:0000313" key="3">
    <source>
        <dbReference type="EMBL" id="MPN15691.1"/>
    </source>
</evidence>
<dbReference type="InterPro" id="IPR041682">
    <property type="entry name" value="AAA_14"/>
</dbReference>
<dbReference type="Pfam" id="PF13173">
    <property type="entry name" value="AAA_14"/>
    <property type="match status" value="1"/>
</dbReference>
<feature type="domain" description="DUF4143" evidence="2">
    <location>
        <begin position="81"/>
        <end position="180"/>
    </location>
</feature>
<gene>
    <name evidence="3" type="ORF">SDC9_163025</name>
</gene>
<proteinExistence type="predicted"/>
<dbReference type="InterPro" id="IPR025420">
    <property type="entry name" value="DUF4143"/>
</dbReference>
<name>A0A645FMS3_9ZZZZ</name>
<evidence type="ECO:0000259" key="1">
    <source>
        <dbReference type="Pfam" id="PF13173"/>
    </source>
</evidence>
<reference evidence="3" key="1">
    <citation type="submission" date="2019-08" db="EMBL/GenBank/DDBJ databases">
        <authorList>
            <person name="Kucharzyk K."/>
            <person name="Murdoch R.W."/>
            <person name="Higgins S."/>
            <person name="Loffler F."/>
        </authorList>
    </citation>
    <scope>NUCLEOTIDE SEQUENCE</scope>
</reference>
<evidence type="ECO:0000259" key="2">
    <source>
        <dbReference type="Pfam" id="PF13635"/>
    </source>
</evidence>
<dbReference type="PANTHER" id="PTHR43566">
    <property type="entry name" value="CONSERVED PROTEIN"/>
    <property type="match status" value="1"/>
</dbReference>
<protein>
    <submittedName>
        <fullName evidence="3">Uncharacterized protein</fullName>
    </submittedName>
</protein>
<dbReference type="AlphaFoldDB" id="A0A645FMS3"/>
<organism evidence="3">
    <name type="scientific">bioreactor metagenome</name>
    <dbReference type="NCBI Taxonomy" id="1076179"/>
    <lineage>
        <taxon>unclassified sequences</taxon>
        <taxon>metagenomes</taxon>
        <taxon>ecological metagenomes</taxon>
    </lineage>
</organism>
<dbReference type="EMBL" id="VSSQ01062530">
    <property type="protein sequence ID" value="MPN15691.1"/>
    <property type="molecule type" value="Genomic_DNA"/>
</dbReference>
<dbReference type="PANTHER" id="PTHR43566:SF2">
    <property type="entry name" value="DUF4143 DOMAIN-CONTAINING PROTEIN"/>
    <property type="match status" value="1"/>
</dbReference>
<dbReference type="Pfam" id="PF13635">
    <property type="entry name" value="DUF4143"/>
    <property type="match status" value="1"/>
</dbReference>
<accession>A0A645FMS3</accession>
<comment type="caution">
    <text evidence="3">The sequence shown here is derived from an EMBL/GenBank/DDBJ whole genome shotgun (WGS) entry which is preliminary data.</text>
</comment>